<organism evidence="2 3">
    <name type="scientific">Triticum urartu</name>
    <name type="common">Red wild einkorn</name>
    <name type="synonym">Crithodium urartu</name>
    <dbReference type="NCBI Taxonomy" id="4572"/>
    <lineage>
        <taxon>Eukaryota</taxon>
        <taxon>Viridiplantae</taxon>
        <taxon>Streptophyta</taxon>
        <taxon>Embryophyta</taxon>
        <taxon>Tracheophyta</taxon>
        <taxon>Spermatophyta</taxon>
        <taxon>Magnoliopsida</taxon>
        <taxon>Liliopsida</taxon>
        <taxon>Poales</taxon>
        <taxon>Poaceae</taxon>
        <taxon>BOP clade</taxon>
        <taxon>Pooideae</taxon>
        <taxon>Triticodae</taxon>
        <taxon>Triticeae</taxon>
        <taxon>Triticinae</taxon>
        <taxon>Triticum</taxon>
    </lineage>
</organism>
<reference evidence="2" key="2">
    <citation type="submission" date="2018-03" db="EMBL/GenBank/DDBJ databases">
        <title>The Triticum urartu genome reveals the dynamic nature of wheat genome evolution.</title>
        <authorList>
            <person name="Ling H."/>
            <person name="Ma B."/>
            <person name="Shi X."/>
            <person name="Liu H."/>
            <person name="Dong L."/>
            <person name="Sun H."/>
            <person name="Cao Y."/>
            <person name="Gao Q."/>
            <person name="Zheng S."/>
            <person name="Li Y."/>
            <person name="Yu Y."/>
            <person name="Du H."/>
            <person name="Qi M."/>
            <person name="Li Y."/>
            <person name="Yu H."/>
            <person name="Cui Y."/>
            <person name="Wang N."/>
            <person name="Chen C."/>
            <person name="Wu H."/>
            <person name="Zhao Y."/>
            <person name="Zhang J."/>
            <person name="Li Y."/>
            <person name="Zhou W."/>
            <person name="Zhang B."/>
            <person name="Hu W."/>
            <person name="Eijk M."/>
            <person name="Tang J."/>
            <person name="Witsenboer H."/>
            <person name="Zhao S."/>
            <person name="Li Z."/>
            <person name="Zhang A."/>
            <person name="Wang D."/>
            <person name="Liang C."/>
        </authorList>
    </citation>
    <scope>NUCLEOTIDE SEQUENCE [LARGE SCALE GENOMIC DNA]</scope>
    <source>
        <strain evidence="2">cv. G1812</strain>
    </source>
</reference>
<evidence type="ECO:0000313" key="2">
    <source>
        <dbReference type="EnsemblPlants" id="TuG1812G0300005677.01.T01.cds464333"/>
    </source>
</evidence>
<feature type="compositionally biased region" description="Low complexity" evidence="1">
    <location>
        <begin position="60"/>
        <end position="72"/>
    </location>
</feature>
<evidence type="ECO:0000313" key="3">
    <source>
        <dbReference type="Proteomes" id="UP000015106"/>
    </source>
</evidence>
<keyword evidence="3" id="KW-1185">Reference proteome</keyword>
<accession>A0A8R7U3M2</accession>
<sequence length="174" mass="18919">PGFHPVQPLPRSRPRSTRTSIGPRTPHTTSTPLLCRATRKPPHRRACRDQIGSCTPHPSAAGATLLQQATAGHHQQPPVPLPDHQPRTSGQQPSPSGPMDSIAAKRGRETAHLVLPRPDPWHPDLPVGPPSEDHRPPHARSEPVASTPHPWPHNVPSRTPPRASPRASSRGRRL</sequence>
<proteinExistence type="predicted"/>
<feature type="region of interest" description="Disordered" evidence="1">
    <location>
        <begin position="1"/>
        <end position="174"/>
    </location>
</feature>
<reference evidence="2" key="3">
    <citation type="submission" date="2022-06" db="UniProtKB">
        <authorList>
            <consortium name="EnsemblPlants"/>
        </authorList>
    </citation>
    <scope>IDENTIFICATION</scope>
</reference>
<name>A0A8R7U3M2_TRIUA</name>
<evidence type="ECO:0000256" key="1">
    <source>
        <dbReference type="SAM" id="MobiDB-lite"/>
    </source>
</evidence>
<dbReference type="EnsemblPlants" id="TuG1812G0300005677.01.T01">
    <property type="protein sequence ID" value="TuG1812G0300005677.01.T01.cds464333"/>
    <property type="gene ID" value="TuG1812G0300005677.01"/>
</dbReference>
<feature type="compositionally biased region" description="Basic and acidic residues" evidence="1">
    <location>
        <begin position="131"/>
        <end position="141"/>
    </location>
</feature>
<reference evidence="3" key="1">
    <citation type="journal article" date="2013" name="Nature">
        <title>Draft genome of the wheat A-genome progenitor Triticum urartu.</title>
        <authorList>
            <person name="Ling H.Q."/>
            <person name="Zhao S."/>
            <person name="Liu D."/>
            <person name="Wang J."/>
            <person name="Sun H."/>
            <person name="Zhang C."/>
            <person name="Fan H."/>
            <person name="Li D."/>
            <person name="Dong L."/>
            <person name="Tao Y."/>
            <person name="Gao C."/>
            <person name="Wu H."/>
            <person name="Li Y."/>
            <person name="Cui Y."/>
            <person name="Guo X."/>
            <person name="Zheng S."/>
            <person name="Wang B."/>
            <person name="Yu K."/>
            <person name="Liang Q."/>
            <person name="Yang W."/>
            <person name="Lou X."/>
            <person name="Chen J."/>
            <person name="Feng M."/>
            <person name="Jian J."/>
            <person name="Zhang X."/>
            <person name="Luo G."/>
            <person name="Jiang Y."/>
            <person name="Liu J."/>
            <person name="Wang Z."/>
            <person name="Sha Y."/>
            <person name="Zhang B."/>
            <person name="Wu H."/>
            <person name="Tang D."/>
            <person name="Shen Q."/>
            <person name="Xue P."/>
            <person name="Zou S."/>
            <person name="Wang X."/>
            <person name="Liu X."/>
            <person name="Wang F."/>
            <person name="Yang Y."/>
            <person name="An X."/>
            <person name="Dong Z."/>
            <person name="Zhang K."/>
            <person name="Zhang X."/>
            <person name="Luo M.C."/>
            <person name="Dvorak J."/>
            <person name="Tong Y."/>
            <person name="Wang J."/>
            <person name="Yang H."/>
            <person name="Li Z."/>
            <person name="Wang D."/>
            <person name="Zhang A."/>
            <person name="Wang J."/>
        </authorList>
    </citation>
    <scope>NUCLEOTIDE SEQUENCE</scope>
    <source>
        <strain evidence="3">cv. G1812</strain>
    </source>
</reference>
<dbReference type="Gramene" id="TuG1812G0300005677.01.T01">
    <property type="protein sequence ID" value="TuG1812G0300005677.01.T01.cds464333"/>
    <property type="gene ID" value="TuG1812G0300005677.01"/>
</dbReference>
<protein>
    <submittedName>
        <fullName evidence="2">Uncharacterized protein</fullName>
    </submittedName>
</protein>
<feature type="compositionally biased region" description="Low complexity" evidence="1">
    <location>
        <begin position="17"/>
        <end position="26"/>
    </location>
</feature>
<feature type="compositionally biased region" description="Pro residues" evidence="1">
    <location>
        <begin position="149"/>
        <end position="163"/>
    </location>
</feature>
<dbReference type="Proteomes" id="UP000015106">
    <property type="component" value="Chromosome 3"/>
</dbReference>
<feature type="compositionally biased region" description="Basic residues" evidence="1">
    <location>
        <begin position="37"/>
        <end position="46"/>
    </location>
</feature>
<dbReference type="AlphaFoldDB" id="A0A8R7U3M2"/>